<gene>
    <name evidence="9" type="ORF">NK662_01510</name>
</gene>
<dbReference type="InterPro" id="IPR000515">
    <property type="entry name" value="MetI-like"/>
</dbReference>
<proteinExistence type="inferred from homology"/>
<dbReference type="EMBL" id="JANCLT010000001">
    <property type="protein sequence ID" value="MCP8967215.1"/>
    <property type="molecule type" value="Genomic_DNA"/>
</dbReference>
<dbReference type="PROSITE" id="PS50928">
    <property type="entry name" value="ABC_TM1"/>
    <property type="match status" value="1"/>
</dbReference>
<keyword evidence="6 7" id="KW-0472">Membrane</keyword>
<dbReference type="PANTHER" id="PTHR30151">
    <property type="entry name" value="ALKANE SULFONATE ABC TRANSPORTER-RELATED, MEMBRANE SUBUNIT"/>
    <property type="match status" value="1"/>
</dbReference>
<evidence type="ECO:0000256" key="6">
    <source>
        <dbReference type="ARBA" id="ARBA00023136"/>
    </source>
</evidence>
<dbReference type="InterPro" id="IPR035906">
    <property type="entry name" value="MetI-like_sf"/>
</dbReference>
<dbReference type="FunFam" id="1.10.3720.10:FF:000003">
    <property type="entry name" value="Aliphatic sulfonate ABC transporter permease"/>
    <property type="match status" value="1"/>
</dbReference>
<dbReference type="AlphaFoldDB" id="A0AA41X6F7"/>
<evidence type="ECO:0000313" key="9">
    <source>
        <dbReference type="EMBL" id="MCP8967215.1"/>
    </source>
</evidence>
<feature type="transmembrane region" description="Helical" evidence="7">
    <location>
        <begin position="40"/>
        <end position="59"/>
    </location>
</feature>
<evidence type="ECO:0000256" key="1">
    <source>
        <dbReference type="ARBA" id="ARBA00004651"/>
    </source>
</evidence>
<evidence type="ECO:0000256" key="3">
    <source>
        <dbReference type="ARBA" id="ARBA00022475"/>
    </source>
</evidence>
<comment type="similarity">
    <text evidence="7">Belongs to the binding-protein-dependent transport system permease family.</text>
</comment>
<evidence type="ECO:0000256" key="5">
    <source>
        <dbReference type="ARBA" id="ARBA00022989"/>
    </source>
</evidence>
<feature type="transmembrane region" description="Helical" evidence="7">
    <location>
        <begin position="126"/>
        <end position="147"/>
    </location>
</feature>
<feature type="domain" description="ABC transmembrane type-1" evidence="8">
    <location>
        <begin position="87"/>
        <end position="267"/>
    </location>
</feature>
<dbReference type="GO" id="GO:0005886">
    <property type="term" value="C:plasma membrane"/>
    <property type="evidence" value="ECO:0007669"/>
    <property type="project" value="UniProtKB-SubCell"/>
</dbReference>
<dbReference type="Proteomes" id="UP001156102">
    <property type="component" value="Unassembled WGS sequence"/>
</dbReference>
<keyword evidence="10" id="KW-1185">Reference proteome</keyword>
<feature type="transmembrane region" description="Helical" evidence="7">
    <location>
        <begin position="94"/>
        <end position="114"/>
    </location>
</feature>
<keyword evidence="2 7" id="KW-0813">Transport</keyword>
<name>A0AA41X6F7_9BACI</name>
<feature type="transmembrane region" description="Helical" evidence="7">
    <location>
        <begin position="248"/>
        <end position="270"/>
    </location>
</feature>
<keyword evidence="4 7" id="KW-0812">Transmembrane</keyword>
<dbReference type="GO" id="GO:0042918">
    <property type="term" value="P:alkanesulfonate transmembrane transport"/>
    <property type="evidence" value="ECO:0007669"/>
    <property type="project" value="UniProtKB-ARBA"/>
</dbReference>
<dbReference type="PANTHER" id="PTHR30151:SF38">
    <property type="entry name" value="ALIPHATIC SULFONATES TRANSPORT PERMEASE PROTEIN SSUC-RELATED"/>
    <property type="match status" value="1"/>
</dbReference>
<dbReference type="RefSeq" id="WP_254756643.1">
    <property type="nucleotide sequence ID" value="NZ_JANCLT010000001.1"/>
</dbReference>
<dbReference type="CDD" id="cd06261">
    <property type="entry name" value="TM_PBP2"/>
    <property type="match status" value="1"/>
</dbReference>
<dbReference type="Gene3D" id="1.10.3720.10">
    <property type="entry name" value="MetI-like"/>
    <property type="match status" value="1"/>
</dbReference>
<protein>
    <submittedName>
        <fullName evidence="9">ABC transporter permease</fullName>
    </submittedName>
</protein>
<comment type="caution">
    <text evidence="9">The sequence shown here is derived from an EMBL/GenBank/DDBJ whole genome shotgun (WGS) entry which is preliminary data.</text>
</comment>
<comment type="subcellular location">
    <subcellularLocation>
        <location evidence="1 7">Cell membrane</location>
        <topology evidence="1 7">Multi-pass membrane protein</topology>
    </subcellularLocation>
</comment>
<evidence type="ECO:0000256" key="7">
    <source>
        <dbReference type="RuleBase" id="RU363032"/>
    </source>
</evidence>
<dbReference type="SUPFAM" id="SSF161098">
    <property type="entry name" value="MetI-like"/>
    <property type="match status" value="1"/>
</dbReference>
<evidence type="ECO:0000256" key="2">
    <source>
        <dbReference type="ARBA" id="ARBA00022448"/>
    </source>
</evidence>
<dbReference type="Pfam" id="PF00528">
    <property type="entry name" value="BPD_transp_1"/>
    <property type="match status" value="1"/>
</dbReference>
<organism evidence="9 10">
    <name type="scientific">Ectobacillus ponti</name>
    <dbReference type="NCBI Taxonomy" id="2961894"/>
    <lineage>
        <taxon>Bacteria</taxon>
        <taxon>Bacillati</taxon>
        <taxon>Bacillota</taxon>
        <taxon>Bacilli</taxon>
        <taxon>Bacillales</taxon>
        <taxon>Bacillaceae</taxon>
        <taxon>Ectobacillus</taxon>
    </lineage>
</organism>
<reference evidence="9" key="1">
    <citation type="submission" date="2022-07" db="EMBL/GenBank/DDBJ databases">
        <authorList>
            <person name="Li W.-J."/>
            <person name="Deng Q.-Q."/>
        </authorList>
    </citation>
    <scope>NUCLEOTIDE SEQUENCE</scope>
    <source>
        <strain evidence="9">SYSU M60031</strain>
    </source>
</reference>
<accession>A0AA41X6F7</accession>
<sequence length="286" mass="31105">MSKGKGTADVIHAGGLRRYGWPQLAGGSSSWRTVGILRGLALPVLIVLVWQAGCTLLQVSPTVLPAPLQILQTLQDLLQSGELINHLAVSVTRALTGFLLGAGPGLLLGMLIGLSRRTEQFMDPTLQMLRTVPHLALAPLFILWFGLGELSKVLLIALGAFFPLYVNTFLGIRGVDQKLFDVARILEFSRRKQATKLILPAALPNILLGIRLSLGAAWLGLVVSELMGASEGIGYLIMDARQFSRTEVVFIGILIFAIGGKAADSFVRILESRLLRWRDSYQGKER</sequence>
<feature type="transmembrane region" description="Helical" evidence="7">
    <location>
        <begin position="153"/>
        <end position="176"/>
    </location>
</feature>
<evidence type="ECO:0000256" key="4">
    <source>
        <dbReference type="ARBA" id="ARBA00022692"/>
    </source>
</evidence>
<keyword evidence="3" id="KW-1003">Cell membrane</keyword>
<evidence type="ECO:0000259" key="8">
    <source>
        <dbReference type="PROSITE" id="PS50928"/>
    </source>
</evidence>
<keyword evidence="5 7" id="KW-1133">Transmembrane helix</keyword>
<feature type="transmembrane region" description="Helical" evidence="7">
    <location>
        <begin position="197"/>
        <end position="221"/>
    </location>
</feature>
<evidence type="ECO:0000313" key="10">
    <source>
        <dbReference type="Proteomes" id="UP001156102"/>
    </source>
</evidence>